<dbReference type="EMBL" id="UOGI01000103">
    <property type="protein sequence ID" value="VAX31234.1"/>
    <property type="molecule type" value="Genomic_DNA"/>
</dbReference>
<name>A0A3B1D4Z8_9ZZZZ</name>
<feature type="transmembrane region" description="Helical" evidence="10">
    <location>
        <begin position="156"/>
        <end position="182"/>
    </location>
</feature>
<keyword evidence="8 10" id="KW-0472">Membrane</keyword>
<evidence type="ECO:0000256" key="5">
    <source>
        <dbReference type="ARBA" id="ARBA00022618"/>
    </source>
</evidence>
<evidence type="ECO:0000256" key="6">
    <source>
        <dbReference type="ARBA" id="ARBA00022692"/>
    </source>
</evidence>
<evidence type="ECO:0000256" key="7">
    <source>
        <dbReference type="ARBA" id="ARBA00022989"/>
    </source>
</evidence>
<evidence type="ECO:0000313" key="12">
    <source>
        <dbReference type="EMBL" id="VAX31234.1"/>
    </source>
</evidence>
<keyword evidence="3" id="KW-1003">Cell membrane</keyword>
<evidence type="ECO:0000259" key="11">
    <source>
        <dbReference type="Pfam" id="PF01618"/>
    </source>
</evidence>
<evidence type="ECO:0000256" key="10">
    <source>
        <dbReference type="SAM" id="Phobius"/>
    </source>
</evidence>
<dbReference type="AlphaFoldDB" id="A0A3B1D4Z8"/>
<comment type="similarity">
    <text evidence="2">Belongs to the ExbB/TolQ family.</text>
</comment>
<reference evidence="12" key="1">
    <citation type="submission" date="2018-06" db="EMBL/GenBank/DDBJ databases">
        <authorList>
            <person name="Zhirakovskaya E."/>
        </authorList>
    </citation>
    <scope>NUCLEOTIDE SEQUENCE</scope>
</reference>
<protein>
    <submittedName>
        <fullName evidence="12">Tol-Pal system protein TolQ</fullName>
    </submittedName>
</protein>
<evidence type="ECO:0000256" key="9">
    <source>
        <dbReference type="ARBA" id="ARBA00023306"/>
    </source>
</evidence>
<dbReference type="InterPro" id="IPR002898">
    <property type="entry name" value="MotA_ExbB_proton_chnl"/>
</dbReference>
<keyword evidence="7 10" id="KW-1133">Transmembrane helix</keyword>
<dbReference type="GO" id="GO:0005886">
    <property type="term" value="C:plasma membrane"/>
    <property type="evidence" value="ECO:0007669"/>
    <property type="project" value="UniProtKB-SubCell"/>
</dbReference>
<evidence type="ECO:0000256" key="4">
    <source>
        <dbReference type="ARBA" id="ARBA00022519"/>
    </source>
</evidence>
<keyword evidence="4" id="KW-0997">Cell inner membrane</keyword>
<comment type="subcellular location">
    <subcellularLocation>
        <location evidence="1">Cell membrane</location>
        <topology evidence="1">Multi-pass membrane protein</topology>
    </subcellularLocation>
</comment>
<organism evidence="12">
    <name type="scientific">hydrothermal vent metagenome</name>
    <dbReference type="NCBI Taxonomy" id="652676"/>
    <lineage>
        <taxon>unclassified sequences</taxon>
        <taxon>metagenomes</taxon>
        <taxon>ecological metagenomes</taxon>
    </lineage>
</organism>
<evidence type="ECO:0000256" key="1">
    <source>
        <dbReference type="ARBA" id="ARBA00004651"/>
    </source>
</evidence>
<dbReference type="Pfam" id="PF01618">
    <property type="entry name" value="MotA_ExbB"/>
    <property type="match status" value="1"/>
</dbReference>
<dbReference type="PANTHER" id="PTHR30625:SF3">
    <property type="entry name" value="TOL-PAL SYSTEM PROTEIN TOLQ"/>
    <property type="match status" value="1"/>
</dbReference>
<evidence type="ECO:0000256" key="2">
    <source>
        <dbReference type="ARBA" id="ARBA00010442"/>
    </source>
</evidence>
<keyword evidence="6 10" id="KW-0812">Transmembrane</keyword>
<dbReference type="NCBIfam" id="TIGR02796">
    <property type="entry name" value="tolQ"/>
    <property type="match status" value="1"/>
</dbReference>
<evidence type="ECO:0000256" key="8">
    <source>
        <dbReference type="ARBA" id="ARBA00023136"/>
    </source>
</evidence>
<dbReference type="InterPro" id="IPR050790">
    <property type="entry name" value="ExbB/TolQ_transport"/>
</dbReference>
<feature type="transmembrane region" description="Helical" evidence="10">
    <location>
        <begin position="12"/>
        <end position="36"/>
    </location>
</feature>
<keyword evidence="5" id="KW-0132">Cell division</keyword>
<dbReference type="InterPro" id="IPR014163">
    <property type="entry name" value="Tol-Pal_TolQ"/>
</dbReference>
<sequence length="210" mass="22923">MENAILELILQAGLVVKGVLIILIFFSVVSWAIIFYKWRYFSRAKKETEAFTRAFHSGKDLKSLLHASRPLMVSPLARIFTAVYSEGKVGRDEVKRALRRYEALEVARLERYLNFLATTGSTTPFIGLFGTVWGIMSAFKGIGAAGSASLAVVAPGIAEALIATAMGLAAAIPAVIGYNYFLSMAGRIIVEMEDFSEELLDAFVKSRGDA</sequence>
<evidence type="ECO:0000256" key="3">
    <source>
        <dbReference type="ARBA" id="ARBA00022475"/>
    </source>
</evidence>
<gene>
    <name evidence="12" type="ORF">MNBD_NITROSPIRAE03-1151</name>
</gene>
<keyword evidence="9" id="KW-0131">Cell cycle</keyword>
<feature type="domain" description="MotA/TolQ/ExbB proton channel" evidence="11">
    <location>
        <begin position="75"/>
        <end position="193"/>
    </location>
</feature>
<accession>A0A3B1D4Z8</accession>
<dbReference type="GO" id="GO:0043213">
    <property type="term" value="P:bacteriocin transport"/>
    <property type="evidence" value="ECO:0007669"/>
    <property type="project" value="InterPro"/>
</dbReference>
<dbReference type="GO" id="GO:0017038">
    <property type="term" value="P:protein import"/>
    <property type="evidence" value="ECO:0007669"/>
    <property type="project" value="TreeGrafter"/>
</dbReference>
<feature type="transmembrane region" description="Helical" evidence="10">
    <location>
        <begin position="112"/>
        <end position="136"/>
    </location>
</feature>
<dbReference type="PANTHER" id="PTHR30625">
    <property type="entry name" value="PROTEIN TOLQ"/>
    <property type="match status" value="1"/>
</dbReference>
<proteinExistence type="inferred from homology"/>
<dbReference type="GO" id="GO:0051301">
    <property type="term" value="P:cell division"/>
    <property type="evidence" value="ECO:0007669"/>
    <property type="project" value="UniProtKB-KW"/>
</dbReference>